<dbReference type="GeneID" id="36830872"/>
<feature type="binding site" evidence="7">
    <location>
        <position position="154"/>
    </location>
    <ligand>
        <name>ATP</name>
        <dbReference type="ChEBI" id="CHEBI:30616"/>
    </ligand>
</feature>
<keyword evidence="10" id="KW-1185">Reference proteome</keyword>
<keyword evidence="1 7" id="KW-0436">Ligase</keyword>
<sequence length="395" mass="43784">MQIGTPLLEGGNKVLLLGSGELGKEMAVEAQRMGIEVTAVDRYDLAPAMHVANKKYVIDMMNKDAIKSVVRRENPDAVIAEIEAINTDALIDLEDSGFRIIPNANAVKICMNRMDLRQLAAEKVKVPTTNYAFAESPDEIKRICKDIGYPCLIKPEMSSSGHGHALINNEEEVEGAFKESISHARGKSRRVIVEEYVKIDTELTILTYRYIDDSGIVMNTFPAIEHKRPSYYYVESWQPANVNEDILNRSKDYALRVVDALGGIGIYGVEIIVSGNRVLFSEVAPRPHDTGLVTLVSQDINEFQVHIRSALGLPTPEVKLVSPAASHVILAQKEEWAPKYLNIDKALKIPGVQIRLFGKPSSYEKRRMGVVLATGNNVDEAKEKARKASSMILID</sequence>
<dbReference type="InterPro" id="IPR011761">
    <property type="entry name" value="ATP-grasp"/>
</dbReference>
<dbReference type="Gene3D" id="3.30.1490.20">
    <property type="entry name" value="ATP-grasp fold, A domain"/>
    <property type="match status" value="1"/>
</dbReference>
<dbReference type="InterPro" id="IPR016185">
    <property type="entry name" value="PreATP-grasp_dom_sf"/>
</dbReference>
<organism evidence="9 10">
    <name type="scientific">Acidianus brierleyi</name>
    <dbReference type="NCBI Taxonomy" id="41673"/>
    <lineage>
        <taxon>Archaea</taxon>
        <taxon>Thermoproteota</taxon>
        <taxon>Thermoprotei</taxon>
        <taxon>Sulfolobales</taxon>
        <taxon>Sulfolobaceae</taxon>
        <taxon>Acidianus</taxon>
    </lineage>
</organism>
<comment type="catalytic activity">
    <reaction evidence="7">
        <text>N(1)-(5-phospho-beta-D-ribosyl)glycinamide + formate + ATP = N(2)-formyl-N(1)-(5-phospho-beta-D-ribosyl)glycinamide + ADP + phosphate + H(+)</text>
        <dbReference type="Rhea" id="RHEA:24829"/>
        <dbReference type="ChEBI" id="CHEBI:15378"/>
        <dbReference type="ChEBI" id="CHEBI:15740"/>
        <dbReference type="ChEBI" id="CHEBI:30616"/>
        <dbReference type="ChEBI" id="CHEBI:43474"/>
        <dbReference type="ChEBI" id="CHEBI:143788"/>
        <dbReference type="ChEBI" id="CHEBI:147286"/>
        <dbReference type="ChEBI" id="CHEBI:456216"/>
        <dbReference type="EC" id="6.3.1.21"/>
    </reaction>
</comment>
<evidence type="ECO:0000259" key="8">
    <source>
        <dbReference type="PROSITE" id="PS50975"/>
    </source>
</evidence>
<comment type="pathway">
    <text evidence="7">Purine metabolism; IMP biosynthesis via de novo pathway; N(2)-formyl-N(1)-(5-phospho-D-ribosyl)glycinamide from N(1)-(5-phospho-D-ribosyl)glycinamide (formate route): step 1/1.</text>
</comment>
<keyword evidence="5 7" id="KW-0067">ATP-binding</keyword>
<dbReference type="EMBL" id="CP029289">
    <property type="protein sequence ID" value="AWR93550.1"/>
    <property type="molecule type" value="Genomic_DNA"/>
</dbReference>
<dbReference type="Gene3D" id="3.40.50.20">
    <property type="match status" value="1"/>
</dbReference>
<dbReference type="InterPro" id="IPR005862">
    <property type="entry name" value="PurT"/>
</dbReference>
<evidence type="ECO:0000256" key="3">
    <source>
        <dbReference type="ARBA" id="ARBA00022741"/>
    </source>
</evidence>
<feature type="binding site" evidence="7">
    <location>
        <position position="113"/>
    </location>
    <ligand>
        <name>ATP</name>
        <dbReference type="ChEBI" id="CHEBI:30616"/>
    </ligand>
</feature>
<feature type="binding site" evidence="7">
    <location>
        <position position="270"/>
    </location>
    <ligand>
        <name>Mg(2+)</name>
        <dbReference type="ChEBI" id="CHEBI:18420"/>
    </ligand>
</feature>
<evidence type="ECO:0000256" key="2">
    <source>
        <dbReference type="ARBA" id="ARBA00022723"/>
    </source>
</evidence>
<feature type="binding site" evidence="7">
    <location>
        <begin position="366"/>
        <end position="367"/>
    </location>
    <ligand>
        <name>N(1)-(5-phospho-beta-D-ribosyl)glycinamide</name>
        <dbReference type="ChEBI" id="CHEBI:143788"/>
    </ligand>
</feature>
<dbReference type="InterPro" id="IPR048740">
    <property type="entry name" value="PurT_C"/>
</dbReference>
<feature type="binding site" evidence="7">
    <location>
        <position position="202"/>
    </location>
    <ligand>
        <name>ATP</name>
        <dbReference type="ChEBI" id="CHEBI:30616"/>
    </ligand>
</feature>
<evidence type="ECO:0000313" key="10">
    <source>
        <dbReference type="Proteomes" id="UP000248044"/>
    </source>
</evidence>
<dbReference type="GO" id="GO:0005524">
    <property type="term" value="F:ATP binding"/>
    <property type="evidence" value="ECO:0007669"/>
    <property type="project" value="UniProtKB-UniRule"/>
</dbReference>
<dbReference type="UniPathway" id="UPA00074">
    <property type="reaction ID" value="UER00127"/>
</dbReference>
<dbReference type="AlphaFoldDB" id="A0A2U9IC34"/>
<gene>
    <name evidence="7" type="primary">purT</name>
    <name evidence="9" type="ORF">DFR85_01910</name>
</gene>
<feature type="binding site" evidence="7">
    <location>
        <begin position="21"/>
        <end position="22"/>
    </location>
    <ligand>
        <name>N(1)-(5-phospho-beta-D-ribosyl)glycinamide</name>
        <dbReference type="ChEBI" id="CHEBI:143788"/>
    </ligand>
</feature>
<comment type="function">
    <text evidence="7">Involved in the de novo purine biosynthesis. Catalyzes the transfer of formate to 5-phospho-ribosyl-glycinamide (GAR), producing 5-phospho-ribosyl-N-formylglycinamide (FGAR). Formate is provided by PurU via hydrolysis of 10-formyl-tetrahydrofolate.</text>
</comment>
<keyword evidence="2 7" id="KW-0479">Metal-binding</keyword>
<proteinExistence type="inferred from homology"/>
<evidence type="ECO:0000256" key="5">
    <source>
        <dbReference type="ARBA" id="ARBA00022840"/>
    </source>
</evidence>
<dbReference type="GO" id="GO:0043815">
    <property type="term" value="F:phosphoribosylglycinamide formyltransferase 2 activity"/>
    <property type="evidence" value="ECO:0007669"/>
    <property type="project" value="UniProtKB-UniRule"/>
</dbReference>
<feature type="binding site" evidence="7">
    <location>
        <begin position="194"/>
        <end position="197"/>
    </location>
    <ligand>
        <name>ATP</name>
        <dbReference type="ChEBI" id="CHEBI:30616"/>
    </ligand>
</feature>
<dbReference type="PROSITE" id="PS50975">
    <property type="entry name" value="ATP_GRASP"/>
    <property type="match status" value="1"/>
</dbReference>
<dbReference type="EC" id="6.3.1.21" evidence="7"/>
<dbReference type="SUPFAM" id="SSF56059">
    <property type="entry name" value="Glutathione synthetase ATP-binding domain-like"/>
    <property type="match status" value="1"/>
</dbReference>
<name>A0A2U9IC34_9CREN</name>
<feature type="domain" description="ATP-grasp" evidence="8">
    <location>
        <begin position="118"/>
        <end position="311"/>
    </location>
</feature>
<dbReference type="GO" id="GO:0000287">
    <property type="term" value="F:magnesium ion binding"/>
    <property type="evidence" value="ECO:0007669"/>
    <property type="project" value="InterPro"/>
</dbReference>
<evidence type="ECO:0000256" key="4">
    <source>
        <dbReference type="ARBA" id="ARBA00022755"/>
    </source>
</evidence>
<dbReference type="GO" id="GO:0004644">
    <property type="term" value="F:phosphoribosylglycinamide formyltransferase activity"/>
    <property type="evidence" value="ECO:0007669"/>
    <property type="project" value="InterPro"/>
</dbReference>
<keyword evidence="6 7" id="KW-0460">Magnesium</keyword>
<protein>
    <recommendedName>
        <fullName evidence="7">Formate-dependent phosphoribosylglycinamide formyltransferase</fullName>
        <ecNumber evidence="7">6.3.1.21</ecNumber>
    </recommendedName>
    <alternativeName>
        <fullName evidence="7">5'-phosphoribosylglycinamide transformylase 2</fullName>
    </alternativeName>
    <alternativeName>
        <fullName evidence="7">Formate-dependent GAR transformylase</fullName>
    </alternativeName>
    <alternativeName>
        <fullName evidence="7">GAR transformylase 2</fullName>
        <shortName evidence="7">GART 2</shortName>
    </alternativeName>
    <alternativeName>
        <fullName evidence="7">Non-folate glycinamide ribonucleotide transformylase</fullName>
    </alternativeName>
    <alternativeName>
        <fullName evidence="7">Phosphoribosylglycinamide formyltransferase 2</fullName>
    </alternativeName>
</protein>
<feature type="binding site" evidence="7">
    <location>
        <position position="282"/>
    </location>
    <ligand>
        <name>Mg(2+)</name>
        <dbReference type="ChEBI" id="CHEBI:18420"/>
    </ligand>
</feature>
<keyword evidence="3 7" id="KW-0547">Nucleotide-binding</keyword>
<dbReference type="GO" id="GO:0006189">
    <property type="term" value="P:'de novo' IMP biosynthetic process"/>
    <property type="evidence" value="ECO:0007669"/>
    <property type="project" value="UniProtKB-UniRule"/>
</dbReference>
<dbReference type="HAMAP" id="MF_01643">
    <property type="entry name" value="PurT"/>
    <property type="match status" value="1"/>
</dbReference>
<dbReference type="RefSeq" id="WP_110269434.1">
    <property type="nucleotide sequence ID" value="NZ_CP029289.2"/>
</dbReference>
<feature type="binding site" evidence="7">
    <location>
        <position position="289"/>
    </location>
    <ligand>
        <name>N(1)-(5-phospho-beta-D-ribosyl)glycinamide</name>
        <dbReference type="ChEBI" id="CHEBI:143788"/>
    </ligand>
</feature>
<dbReference type="Pfam" id="PF02222">
    <property type="entry name" value="ATP-grasp"/>
    <property type="match status" value="1"/>
</dbReference>
<dbReference type="Proteomes" id="UP000248044">
    <property type="component" value="Chromosome"/>
</dbReference>
<dbReference type="InterPro" id="IPR054350">
    <property type="entry name" value="PurT/PurK_preATP-grasp"/>
</dbReference>
<comment type="similarity">
    <text evidence="7">Belongs to the PurK/PurT family.</text>
</comment>
<dbReference type="Pfam" id="PF21244">
    <property type="entry name" value="PurT_C"/>
    <property type="match status" value="1"/>
</dbReference>
<dbReference type="PANTHER" id="PTHR43055">
    <property type="entry name" value="FORMATE-DEPENDENT PHOSPHORIBOSYLGLYCINAMIDE FORMYLTRANSFERASE"/>
    <property type="match status" value="1"/>
</dbReference>
<dbReference type="InterPro" id="IPR013815">
    <property type="entry name" value="ATP_grasp_subdomain_1"/>
</dbReference>
<evidence type="ECO:0000256" key="7">
    <source>
        <dbReference type="HAMAP-Rule" id="MF_01643"/>
    </source>
</evidence>
<comment type="caution">
    <text evidence="7">Lacks conserved residue(s) required for the propagation of feature annotation.</text>
</comment>
<keyword evidence="4 7" id="KW-0658">Purine biosynthesis</keyword>
<dbReference type="Pfam" id="PF22660">
    <property type="entry name" value="RS_preATP-grasp-like"/>
    <property type="match status" value="1"/>
</dbReference>
<dbReference type="SUPFAM" id="SSF52440">
    <property type="entry name" value="PreATP-grasp domain"/>
    <property type="match status" value="1"/>
</dbReference>
<comment type="subunit">
    <text evidence="7">Homodimer.</text>
</comment>
<dbReference type="NCBIfam" id="NF006766">
    <property type="entry name" value="PRK09288.1"/>
    <property type="match status" value="1"/>
</dbReference>
<evidence type="ECO:0000256" key="6">
    <source>
        <dbReference type="ARBA" id="ARBA00022842"/>
    </source>
</evidence>
<accession>A0A2U9IC34</accession>
<evidence type="ECO:0000313" key="9">
    <source>
        <dbReference type="EMBL" id="AWR93550.1"/>
    </source>
</evidence>
<dbReference type="GO" id="GO:0005829">
    <property type="term" value="C:cytosol"/>
    <property type="evidence" value="ECO:0007669"/>
    <property type="project" value="TreeGrafter"/>
</dbReference>
<dbReference type="InterPro" id="IPR003135">
    <property type="entry name" value="ATP-grasp_carboxylate-amine"/>
</dbReference>
<dbReference type="KEGG" id="abri:DFR85_01910"/>
<feature type="binding site" evidence="7">
    <location>
        <position position="359"/>
    </location>
    <ligand>
        <name>N(1)-(5-phospho-beta-D-ribosyl)glycinamide</name>
        <dbReference type="ChEBI" id="CHEBI:143788"/>
    </ligand>
</feature>
<dbReference type="PANTHER" id="PTHR43055:SF1">
    <property type="entry name" value="FORMATE-DEPENDENT PHOSPHORIBOSYLGLYCINAMIDE FORMYLTRANSFERASE"/>
    <property type="match status" value="1"/>
</dbReference>
<keyword evidence="9" id="KW-0808">Transferase</keyword>
<dbReference type="OrthoDB" id="9299at2157"/>
<reference evidence="9 10" key="1">
    <citation type="submission" date="2018-05" db="EMBL/GenBank/DDBJ databases">
        <title>Complete Genome Sequences of Extremely Thermoacidophilic, Metal-Mobilizing Type-Strain Members of the Archaeal Family Sulfolobaceae: Acidianus brierleyi DSM-1651T, Acidianus sulfidivorans DSM-18786T, Metallosphaera hakonensis DSM-7519T, and Metallosphaera prunae DSM-10039T.</title>
        <authorList>
            <person name="Counts J.A."/>
            <person name="Kelly R.M."/>
        </authorList>
    </citation>
    <scope>NUCLEOTIDE SEQUENCE [LARGE SCALE GENOMIC DNA]</scope>
    <source>
        <strain evidence="9 10">DSM 1651</strain>
    </source>
</reference>
<evidence type="ECO:0000256" key="1">
    <source>
        <dbReference type="ARBA" id="ARBA00022598"/>
    </source>
</evidence>
<dbReference type="Gene3D" id="3.30.470.20">
    <property type="entry name" value="ATP-grasp fold, B domain"/>
    <property type="match status" value="1"/>
</dbReference>
<feature type="binding site" evidence="7">
    <location>
        <position position="81"/>
    </location>
    <ligand>
        <name>N(1)-(5-phospho-beta-D-ribosyl)glycinamide</name>
        <dbReference type="ChEBI" id="CHEBI:143788"/>
    </ligand>
</feature>